<dbReference type="EMBL" id="LM993668">
    <property type="protein sequence ID" value="VTZ81338.1"/>
    <property type="molecule type" value="Genomic_DNA"/>
</dbReference>
<dbReference type="KEGG" id="pyo:PY17X_1402300"/>
<evidence type="ECO:0000313" key="3">
    <source>
        <dbReference type="EMBL" id="VTZ81338.1"/>
    </source>
</evidence>
<keyword evidence="1" id="KW-0812">Transmembrane</keyword>
<evidence type="ECO:0000256" key="1">
    <source>
        <dbReference type="SAM" id="Phobius"/>
    </source>
</evidence>
<evidence type="ECO:0000313" key="2">
    <source>
        <dbReference type="EMBL" id="CDU20378.1"/>
    </source>
</evidence>
<evidence type="ECO:0000313" key="5">
    <source>
        <dbReference type="Proteomes" id="UP000072904"/>
    </source>
</evidence>
<reference evidence="3" key="3">
    <citation type="submission" date="2014-05" db="EMBL/GenBank/DDBJ databases">
        <authorList>
            <person name="Aslett M.A."/>
            <person name="De Silva N."/>
        </authorList>
    </citation>
    <scope>NUCLEOTIDE SEQUENCE</scope>
    <source>
        <strain evidence="3">17X</strain>
    </source>
</reference>
<dbReference type="VEuPathDB" id="PlasmoDB:PYYM_1404300"/>
<dbReference type="Proteomes" id="UP000072904">
    <property type="component" value="Chromosome 14"/>
</dbReference>
<keyword evidence="1" id="KW-0472">Membrane</keyword>
<dbReference type="OrthoDB" id="372355at2759"/>
<organism evidence="3 4">
    <name type="scientific">Plasmodium yoelii</name>
    <dbReference type="NCBI Taxonomy" id="5861"/>
    <lineage>
        <taxon>Eukaryota</taxon>
        <taxon>Sar</taxon>
        <taxon>Alveolata</taxon>
        <taxon>Apicomplexa</taxon>
        <taxon>Aconoidasida</taxon>
        <taxon>Haemosporida</taxon>
        <taxon>Plasmodiidae</taxon>
        <taxon>Plasmodium</taxon>
        <taxon>Plasmodium (Vinckeia)</taxon>
    </lineage>
</organism>
<reference evidence="3" key="4">
    <citation type="submission" date="2019-05" db="EMBL/GenBank/DDBJ databases">
        <authorList>
            <consortium name="Pathogen Informatics"/>
        </authorList>
    </citation>
    <scope>NUCLEOTIDE SEQUENCE</scope>
    <source>
        <strain evidence="3">17X</strain>
    </source>
</reference>
<reference evidence="4 5" key="1">
    <citation type="journal article" date="2014" name="BMC Biol.">
        <title>A comprehensive evaluation of rodent malaria parasite genomes and gene expression.</title>
        <authorList>
            <person name="Otto T.D."/>
            <person name="Bohme U."/>
            <person name="Jackson A.P."/>
            <person name="Hunt M."/>
            <person name="Franke-Fayard B."/>
            <person name="Hoeijmakers W.A."/>
            <person name="Religa A.A."/>
            <person name="Robertson L."/>
            <person name="Sanders M."/>
            <person name="Ogun S.A."/>
            <person name="Cunningham D."/>
            <person name="Erhart A."/>
            <person name="Billker O."/>
            <person name="Khan S.M."/>
            <person name="Stunnenberg H.G."/>
            <person name="Langhorne J."/>
            <person name="Holder A.A."/>
            <person name="Waters A.P."/>
            <person name="Newbold C.I."/>
            <person name="Pain A."/>
            <person name="Berriman M."/>
            <person name="Janse C.J."/>
        </authorList>
    </citation>
    <scope>NUCLEOTIDE SEQUENCE [LARGE SCALE GENOMIC DNA]</scope>
    <source>
        <strain evidence="3 4">17X</strain>
        <strain evidence="2 5">YM</strain>
    </source>
</reference>
<dbReference type="VEuPathDB" id="PlasmoDB:PY17X_1402300"/>
<dbReference type="RefSeq" id="XP_730545.1">
    <property type="nucleotide sequence ID" value="XM_725452.1"/>
</dbReference>
<dbReference type="Proteomes" id="UP000072874">
    <property type="component" value="Chromosome 14"/>
</dbReference>
<dbReference type="EMBL" id="LK934642">
    <property type="protein sequence ID" value="CDU20378.1"/>
    <property type="molecule type" value="Genomic_DNA"/>
</dbReference>
<evidence type="ECO:0000313" key="4">
    <source>
        <dbReference type="Proteomes" id="UP000072874"/>
    </source>
</evidence>
<keyword evidence="1" id="KW-1133">Transmembrane helix</keyword>
<feature type="transmembrane region" description="Helical" evidence="1">
    <location>
        <begin position="154"/>
        <end position="170"/>
    </location>
</feature>
<proteinExistence type="predicted"/>
<feature type="transmembrane region" description="Helical" evidence="1">
    <location>
        <begin position="131"/>
        <end position="147"/>
    </location>
</feature>
<dbReference type="VEuPathDB" id="PlasmoDB:PY02638"/>
<sequence>MNTAKSSQISNNSSKKSTASSLKLISKVLGITFVILFFYSNGHNENIDEHGIRNVRHLAEYMPNITNPSANVYHFSRNEYNQEREETRNNYNSWTSGDVPNNGQYSEYRTSTSITDNIKSRAKTFVHLLKTYYYYWIPMVLGYYFALKNLGPDCTLLITAIMGALYYIHINSA</sequence>
<dbReference type="GeneID" id="3829769"/>
<feature type="transmembrane region" description="Helical" evidence="1">
    <location>
        <begin position="21"/>
        <end position="39"/>
    </location>
</feature>
<reference evidence="2" key="2">
    <citation type="submission" date="2014-05" db="EMBL/GenBank/DDBJ databases">
        <authorList>
            <person name="Aslett A.Martin."/>
            <person name="De Silva Nishadi"/>
        </authorList>
    </citation>
    <scope>NUCLEOTIDE SEQUENCE</scope>
    <source>
        <strain evidence="2">YM</strain>
    </source>
</reference>
<protein>
    <submittedName>
        <fullName evidence="3">Uncharacterized protein</fullName>
    </submittedName>
</protein>
<accession>A0A078K872</accession>
<gene>
    <name evidence="3" type="ORF">PY17X_1402300</name>
    <name evidence="2" type="ORF">PYYM_1404300</name>
</gene>
<name>A0A078K872_PLAYE</name>
<dbReference type="VEuPathDB" id="PlasmoDB:Py17XNL_001400878"/>
<dbReference type="AlphaFoldDB" id="A0A078K872"/>
<dbReference type="OMA" id="YNQEREE"/>